<dbReference type="InterPro" id="IPR020846">
    <property type="entry name" value="MFS_dom"/>
</dbReference>
<gene>
    <name evidence="10" type="primary">LOC100376229</name>
</gene>
<dbReference type="InterPro" id="IPR011701">
    <property type="entry name" value="MFS"/>
</dbReference>
<feature type="transmembrane region" description="Helical" evidence="7">
    <location>
        <begin position="362"/>
        <end position="387"/>
    </location>
</feature>
<feature type="domain" description="Major facilitator superfamily (MFS) profile" evidence="8">
    <location>
        <begin position="1"/>
        <end position="390"/>
    </location>
</feature>
<dbReference type="Proteomes" id="UP000694865">
    <property type="component" value="Unplaced"/>
</dbReference>
<evidence type="ECO:0000313" key="10">
    <source>
        <dbReference type="RefSeq" id="XP_002738786.2"/>
    </source>
</evidence>
<dbReference type="SUPFAM" id="SSF103473">
    <property type="entry name" value="MFS general substrate transporter"/>
    <property type="match status" value="1"/>
</dbReference>
<evidence type="ECO:0000256" key="1">
    <source>
        <dbReference type="ARBA" id="ARBA00004141"/>
    </source>
</evidence>
<feature type="transmembrane region" description="Helical" evidence="7">
    <location>
        <begin position="144"/>
        <end position="165"/>
    </location>
</feature>
<evidence type="ECO:0000256" key="4">
    <source>
        <dbReference type="ARBA" id="ARBA00022989"/>
    </source>
</evidence>
<protein>
    <submittedName>
        <fullName evidence="10">Uncharacterized protein LOC100376229</fullName>
    </submittedName>
</protein>
<dbReference type="RefSeq" id="XP_002738786.2">
    <property type="nucleotide sequence ID" value="XM_002738740.2"/>
</dbReference>
<feature type="transmembrane region" description="Helical" evidence="7">
    <location>
        <begin position="114"/>
        <end position="132"/>
    </location>
</feature>
<dbReference type="Pfam" id="PF07690">
    <property type="entry name" value="MFS_1"/>
    <property type="match status" value="1"/>
</dbReference>
<evidence type="ECO:0000313" key="9">
    <source>
        <dbReference type="Proteomes" id="UP000694865"/>
    </source>
</evidence>
<proteinExistence type="inferred from homology"/>
<dbReference type="PANTHER" id="PTHR23505">
    <property type="entry name" value="SPINSTER"/>
    <property type="match status" value="1"/>
</dbReference>
<accession>A0ABM0GWC7</accession>
<evidence type="ECO:0000256" key="2">
    <source>
        <dbReference type="ARBA" id="ARBA00022448"/>
    </source>
</evidence>
<comment type="subcellular location">
    <subcellularLocation>
        <location evidence="1">Membrane</location>
        <topology evidence="1">Multi-pass membrane protein</topology>
    </subcellularLocation>
</comment>
<dbReference type="GeneID" id="100376229"/>
<dbReference type="InterPro" id="IPR036259">
    <property type="entry name" value="MFS_trans_sf"/>
</dbReference>
<name>A0ABM0GWC7_SACKO</name>
<evidence type="ECO:0000259" key="8">
    <source>
        <dbReference type="PROSITE" id="PS50850"/>
    </source>
</evidence>
<feature type="non-terminal residue" evidence="10">
    <location>
        <position position="390"/>
    </location>
</feature>
<evidence type="ECO:0000256" key="5">
    <source>
        <dbReference type="ARBA" id="ARBA00023136"/>
    </source>
</evidence>
<feature type="transmembrane region" description="Helical" evidence="7">
    <location>
        <begin position="298"/>
        <end position="321"/>
    </location>
</feature>
<feature type="transmembrane region" description="Helical" evidence="7">
    <location>
        <begin position="225"/>
        <end position="247"/>
    </location>
</feature>
<organism evidence="9 10">
    <name type="scientific">Saccoglossus kowalevskii</name>
    <name type="common">Acorn worm</name>
    <dbReference type="NCBI Taxonomy" id="10224"/>
    <lineage>
        <taxon>Eukaryota</taxon>
        <taxon>Metazoa</taxon>
        <taxon>Hemichordata</taxon>
        <taxon>Enteropneusta</taxon>
        <taxon>Harrimaniidae</taxon>
        <taxon>Saccoglossus</taxon>
    </lineage>
</organism>
<evidence type="ECO:0000256" key="6">
    <source>
        <dbReference type="ARBA" id="ARBA00024338"/>
    </source>
</evidence>
<dbReference type="PANTHER" id="PTHR23505:SF79">
    <property type="entry name" value="PROTEIN SPINSTER"/>
    <property type="match status" value="1"/>
</dbReference>
<keyword evidence="3 7" id="KW-0812">Transmembrane</keyword>
<keyword evidence="5 7" id="KW-0472">Membrane</keyword>
<dbReference type="InterPro" id="IPR044770">
    <property type="entry name" value="MFS_spinster-like"/>
</dbReference>
<feature type="transmembrane region" description="Helical" evidence="7">
    <location>
        <begin position="85"/>
        <end position="108"/>
    </location>
</feature>
<evidence type="ECO:0000256" key="7">
    <source>
        <dbReference type="SAM" id="Phobius"/>
    </source>
</evidence>
<dbReference type="Gene3D" id="1.20.1250.20">
    <property type="entry name" value="MFS general substrate transporter like domains"/>
    <property type="match status" value="1"/>
</dbReference>
<feature type="transmembrane region" description="Helical" evidence="7">
    <location>
        <begin position="327"/>
        <end position="350"/>
    </location>
</feature>
<feature type="transmembrane region" description="Helical" evidence="7">
    <location>
        <begin position="171"/>
        <end position="192"/>
    </location>
</feature>
<comment type="similarity">
    <text evidence="6">Belongs to the major facilitator superfamily. Spinster (TC 2.A.1.49) family.</text>
</comment>
<feature type="transmembrane region" description="Helical" evidence="7">
    <location>
        <begin position="267"/>
        <end position="286"/>
    </location>
</feature>
<feature type="transmembrane region" description="Helical" evidence="7">
    <location>
        <begin position="52"/>
        <end position="73"/>
    </location>
</feature>
<keyword evidence="9" id="KW-1185">Reference proteome</keyword>
<evidence type="ECO:0000256" key="3">
    <source>
        <dbReference type="ARBA" id="ARBA00022692"/>
    </source>
</evidence>
<keyword evidence="4 7" id="KW-1133">Transmembrane helix</keyword>
<dbReference type="PROSITE" id="PS50850">
    <property type="entry name" value="MFS"/>
    <property type="match status" value="1"/>
</dbReference>
<reference evidence="10" key="1">
    <citation type="submission" date="2025-08" db="UniProtKB">
        <authorList>
            <consortium name="RefSeq"/>
        </authorList>
    </citation>
    <scope>IDENTIFICATION</scope>
    <source>
        <tissue evidence="10">Testes</tissue>
    </source>
</reference>
<keyword evidence="2" id="KW-0813">Transport</keyword>
<sequence length="390" mass="43660">MANEIHFGDRECRLNAESHLQNDICRQSPQLCNVEDKTSKCGWYYTGTGYEYQLLAGPLFNIIFSFTSVPVGLILEKNKSNRKNVIAISAVLWSFMVILGGLATQYWHIAVTRLAIAFFEGAFTAFAVSLIGSHFSSDMRSMAMGIFMWGVYFGYSSAFMLKFAANIYSWRIVYFMTGIPGIIFAVITYCTVSDPVVEHLDYESSSSSQKLKEEKKTSSLSPAPLFNHLYIVLVLAGSIRCAGGHTFNYNIHNYVNYFYPGYPIERFLSWIPAVTGVAGTLVGGIWADRLSIQMKQGFMGRLTVILFTLVLSTPLSMLILFSDPPWFFLFMIPCYLLNECLGGILMTAILEQAPVRQQVVSVAIYSFSLNILGGNITLLVPMLRAAWGWQ</sequence>